<evidence type="ECO:0000256" key="8">
    <source>
        <dbReference type="RuleBase" id="RU004479"/>
    </source>
</evidence>
<name>A0AA41WBU8_9BACT</name>
<comment type="subcellular location">
    <subcellularLocation>
        <location evidence="9">Cytoplasm</location>
    </subcellularLocation>
</comment>
<evidence type="ECO:0000256" key="5">
    <source>
        <dbReference type="ARBA" id="ARBA00049269"/>
    </source>
</evidence>
<dbReference type="InterPro" id="IPR022313">
    <property type="entry name" value="Phe/His_NH3-lyase_AS"/>
</dbReference>
<gene>
    <name evidence="10" type="primary">hutH</name>
    <name evidence="10" type="ORF">NET02_13030</name>
</gene>
<dbReference type="FunFam" id="1.10.275.10:FF:000005">
    <property type="entry name" value="Histidine ammonia-lyase"/>
    <property type="match status" value="1"/>
</dbReference>
<dbReference type="RefSeq" id="WP_284057858.1">
    <property type="nucleotide sequence ID" value="NZ_JAMSLR010000010.1"/>
</dbReference>
<dbReference type="NCBIfam" id="NF006871">
    <property type="entry name" value="PRK09367.1"/>
    <property type="match status" value="1"/>
</dbReference>
<dbReference type="SUPFAM" id="SSF48557">
    <property type="entry name" value="L-aspartase-like"/>
    <property type="match status" value="1"/>
</dbReference>
<dbReference type="Gene3D" id="1.10.275.10">
    <property type="entry name" value="Fumarase/aspartase (N-terminal domain)"/>
    <property type="match status" value="1"/>
</dbReference>
<dbReference type="GO" id="GO:0006548">
    <property type="term" value="P:L-histidine catabolic process"/>
    <property type="evidence" value="ECO:0007669"/>
    <property type="project" value="UniProtKB-UniRule"/>
</dbReference>
<evidence type="ECO:0000256" key="7">
    <source>
        <dbReference type="RuleBase" id="RU003954"/>
    </source>
</evidence>
<dbReference type="GO" id="GO:0004397">
    <property type="term" value="F:histidine ammonia-lyase activity"/>
    <property type="evidence" value="ECO:0007669"/>
    <property type="project" value="UniProtKB-UniRule"/>
</dbReference>
<accession>A0AA41WBU8</accession>
<dbReference type="PROSITE" id="PS00488">
    <property type="entry name" value="PAL_HISTIDASE"/>
    <property type="match status" value="1"/>
</dbReference>
<dbReference type="EC" id="4.3.1.3" evidence="2 6"/>
<dbReference type="PANTHER" id="PTHR10362">
    <property type="entry name" value="HISTIDINE AMMONIA-LYASE"/>
    <property type="match status" value="1"/>
</dbReference>
<evidence type="ECO:0000256" key="2">
    <source>
        <dbReference type="ARBA" id="ARBA00012994"/>
    </source>
</evidence>
<dbReference type="Pfam" id="PF00221">
    <property type="entry name" value="Lyase_aromatic"/>
    <property type="match status" value="1"/>
</dbReference>
<comment type="pathway">
    <text evidence="1 8">Amino-acid degradation; L-histidine degradation into L-glutamate; N-formimidoyl-L-glutamate from L-histidine: step 1/3.</text>
</comment>
<comment type="similarity">
    <text evidence="7">Belongs to the PAL/histidase family.</text>
</comment>
<dbReference type="InterPro" id="IPR005921">
    <property type="entry name" value="HutH"/>
</dbReference>
<dbReference type="InterPro" id="IPR008948">
    <property type="entry name" value="L-Aspartase-like"/>
</dbReference>
<dbReference type="Gene3D" id="1.20.200.10">
    <property type="entry name" value="Fumarase/aspartase (Central domain)"/>
    <property type="match status" value="1"/>
</dbReference>
<evidence type="ECO:0000313" key="11">
    <source>
        <dbReference type="Proteomes" id="UP001165306"/>
    </source>
</evidence>
<evidence type="ECO:0000256" key="1">
    <source>
        <dbReference type="ARBA" id="ARBA00005113"/>
    </source>
</evidence>
<keyword evidence="11" id="KW-1185">Reference proteome</keyword>
<comment type="catalytic activity">
    <reaction evidence="5 8">
        <text>L-histidine = trans-urocanate + NH4(+)</text>
        <dbReference type="Rhea" id="RHEA:21232"/>
        <dbReference type="ChEBI" id="CHEBI:17771"/>
        <dbReference type="ChEBI" id="CHEBI:28938"/>
        <dbReference type="ChEBI" id="CHEBI:57595"/>
        <dbReference type="EC" id="4.3.1.3"/>
    </reaction>
</comment>
<keyword evidence="3 8" id="KW-0369">Histidine metabolism</keyword>
<dbReference type="EMBL" id="JAMSLR010000010">
    <property type="protein sequence ID" value="MCM8750071.1"/>
    <property type="molecule type" value="Genomic_DNA"/>
</dbReference>
<dbReference type="AlphaFoldDB" id="A0AA41WBU8"/>
<keyword evidence="4 7" id="KW-0456">Lyase</keyword>
<reference evidence="10" key="1">
    <citation type="submission" date="2022-06" db="EMBL/GenBank/DDBJ databases">
        <title>CFH 74404 Thermomicrobiaceae sp.</title>
        <authorList>
            <person name="Ming H."/>
            <person name="Li W.-J."/>
            <person name="Zhao Z."/>
        </authorList>
    </citation>
    <scope>NUCLEOTIDE SEQUENCE</scope>
    <source>
        <strain evidence="10">CFH 74404</strain>
    </source>
</reference>
<protein>
    <recommendedName>
        <fullName evidence="2 6">Histidine ammonia-lyase</fullName>
        <ecNumber evidence="2 6">4.3.1.3</ecNumber>
    </recommendedName>
</protein>
<evidence type="ECO:0000256" key="3">
    <source>
        <dbReference type="ARBA" id="ARBA00022808"/>
    </source>
</evidence>
<proteinExistence type="inferred from homology"/>
<dbReference type="NCBIfam" id="TIGR01225">
    <property type="entry name" value="hutH"/>
    <property type="match status" value="1"/>
</dbReference>
<dbReference type="Proteomes" id="UP001165306">
    <property type="component" value="Unassembled WGS sequence"/>
</dbReference>
<dbReference type="GO" id="GO:0005737">
    <property type="term" value="C:cytoplasm"/>
    <property type="evidence" value="ECO:0007669"/>
    <property type="project" value="UniProtKB-SubCell"/>
</dbReference>
<evidence type="ECO:0000256" key="9">
    <source>
        <dbReference type="RuleBase" id="RU004480"/>
    </source>
</evidence>
<dbReference type="CDD" id="cd00332">
    <property type="entry name" value="PAL-HAL"/>
    <property type="match status" value="1"/>
</dbReference>
<evidence type="ECO:0000256" key="4">
    <source>
        <dbReference type="ARBA" id="ARBA00023239"/>
    </source>
</evidence>
<organism evidence="10 11">
    <name type="scientific">Thermalbibacter longus</name>
    <dbReference type="NCBI Taxonomy" id="2951981"/>
    <lineage>
        <taxon>Bacteria</taxon>
        <taxon>Pseudomonadati</taxon>
        <taxon>Thermomicrobiota</taxon>
        <taxon>Thermomicrobia</taxon>
        <taxon>Thermomicrobiales</taxon>
        <taxon>Thermomicrobiaceae</taxon>
        <taxon>Thermalbibacter</taxon>
    </lineage>
</organism>
<dbReference type="InterPro" id="IPR001106">
    <property type="entry name" value="Aromatic_Lyase"/>
</dbReference>
<sequence>MPPRDRPTGDSETSTSGVVLVDGATLRLEDVERVARHGALARLAETARQQVEASRAAVVHIAQSGRPEYGVTTGVGSLSDRLIAPEQTRALQLNVLRSHAAGAGEPLATEVVRAALLLRANALASGYSGVRPVVIETLLALLNARIHPVVPSQGSLGASGDLAPLAHLALPLVGLGRVEMDGTIVEAGEALEARGIPPLQLEPKEAVALINGTQIMAALATLALLDAERLLESAIGVAGLSACALGARRSPFDPRLHRVRPYPGQRAVAARIRALLDQVPEPERASGRVQDPYSIRCIPQVYGAVMDALRPLRGTLETELNAATDNPLIFIEDGVESAEIVSGGNFHGHPLALGCDAAKIAVASLGAMIERRVALLVDGQDYGLPPFLVAEPGLNSGVMIAHYLTASLVAENRVLAHPSSVDSIPTSANVEDYNSMGATAARTFRQVVTNVETIVAVEALCAAQACDLAGRVPPAGSELRTLYDRIRDQVPFRPRDEHIVADDISALLGLLRTGGLAL</sequence>
<comment type="caution">
    <text evidence="10">The sequence shown here is derived from an EMBL/GenBank/DDBJ whole genome shotgun (WGS) entry which is preliminary data.</text>
</comment>
<dbReference type="InterPro" id="IPR024083">
    <property type="entry name" value="Fumarase/histidase_N"/>
</dbReference>
<evidence type="ECO:0000313" key="10">
    <source>
        <dbReference type="EMBL" id="MCM8750071.1"/>
    </source>
</evidence>
<evidence type="ECO:0000256" key="6">
    <source>
        <dbReference type="NCBIfam" id="TIGR01225"/>
    </source>
</evidence>